<name>A0ABQ4MCY2_9BACL</name>
<reference evidence="2 3" key="1">
    <citation type="submission" date="2021-03" db="EMBL/GenBank/DDBJ databases">
        <title>Antimicrobial resistance genes in bacteria isolated from Japanese honey, and their potential for conferring macrolide and lincosamide resistance in the American foulbrood pathogen Paenibacillus larvae.</title>
        <authorList>
            <person name="Okamoto M."/>
            <person name="Kumagai M."/>
            <person name="Kanamori H."/>
            <person name="Takamatsu D."/>
        </authorList>
    </citation>
    <scope>NUCLEOTIDE SEQUENCE [LARGE SCALE GENOMIC DNA]</scope>
    <source>
        <strain evidence="2 3">J42TS3</strain>
    </source>
</reference>
<keyword evidence="3" id="KW-1185">Reference proteome</keyword>
<evidence type="ECO:0000313" key="2">
    <source>
        <dbReference type="EMBL" id="GIP53849.1"/>
    </source>
</evidence>
<keyword evidence="1" id="KW-0472">Membrane</keyword>
<dbReference type="EMBL" id="BOSL01000008">
    <property type="protein sequence ID" value="GIP53849.1"/>
    <property type="molecule type" value="Genomic_DNA"/>
</dbReference>
<organism evidence="2 3">
    <name type="scientific">Paenibacillus vini</name>
    <dbReference type="NCBI Taxonomy" id="1476024"/>
    <lineage>
        <taxon>Bacteria</taxon>
        <taxon>Bacillati</taxon>
        <taxon>Bacillota</taxon>
        <taxon>Bacilli</taxon>
        <taxon>Bacillales</taxon>
        <taxon>Paenibacillaceae</taxon>
        <taxon>Paenibacillus</taxon>
    </lineage>
</organism>
<evidence type="ECO:0000256" key="1">
    <source>
        <dbReference type="SAM" id="Phobius"/>
    </source>
</evidence>
<protein>
    <recommendedName>
        <fullName evidence="4">RING-type E3 ubiquitin transferase</fullName>
    </recommendedName>
</protein>
<keyword evidence="1" id="KW-1133">Transmembrane helix</keyword>
<proteinExistence type="predicted"/>
<accession>A0ABQ4MCY2</accession>
<comment type="caution">
    <text evidence="2">The sequence shown here is derived from an EMBL/GenBank/DDBJ whole genome shotgun (WGS) entry which is preliminary data.</text>
</comment>
<sequence length="259" mass="29545">MAKKQQKKKNKRNGSGSFWLGFLKFLGFFVLFGLLLLYWDSARLTKIITNARPVLELTPDIDEIVRLDGSVEGIAAVTDEGKLRNTYALLQKETFLWGCSKSNCDYKRSEDRRPEVLGSFVINGVVVQAEWFRFYTNWLPLDFSTVDPSQLSNIYEGGTSRPLLVESPKKRAYGYYAVSPGEQITVIGRAREGRLEPFTLPGKEEHNVILIGTNMERMLSEERESQLGYGIVSGIVLLFLLPTIVGWVRKLLRRFKPER</sequence>
<evidence type="ECO:0008006" key="4">
    <source>
        <dbReference type="Google" id="ProtNLM"/>
    </source>
</evidence>
<keyword evidence="1" id="KW-0812">Transmembrane</keyword>
<gene>
    <name evidence="2" type="ORF">J42TS3_28840</name>
</gene>
<dbReference type="RefSeq" id="WP_211020418.1">
    <property type="nucleotide sequence ID" value="NZ_BOSL01000008.1"/>
</dbReference>
<evidence type="ECO:0000313" key="3">
    <source>
        <dbReference type="Proteomes" id="UP000679992"/>
    </source>
</evidence>
<dbReference type="Proteomes" id="UP000679992">
    <property type="component" value="Unassembled WGS sequence"/>
</dbReference>
<feature type="transmembrane region" description="Helical" evidence="1">
    <location>
        <begin position="21"/>
        <end position="39"/>
    </location>
</feature>
<feature type="transmembrane region" description="Helical" evidence="1">
    <location>
        <begin position="227"/>
        <end position="248"/>
    </location>
</feature>